<feature type="transmembrane region" description="Helical" evidence="1">
    <location>
        <begin position="381"/>
        <end position="400"/>
    </location>
</feature>
<evidence type="ECO:0000313" key="3">
    <source>
        <dbReference type="EMBL" id="MXO60329.1"/>
    </source>
</evidence>
<organism evidence="3 4">
    <name type="scientific">Croceibacterium salegens</name>
    <dbReference type="NCBI Taxonomy" id="1737568"/>
    <lineage>
        <taxon>Bacteria</taxon>
        <taxon>Pseudomonadati</taxon>
        <taxon>Pseudomonadota</taxon>
        <taxon>Alphaproteobacteria</taxon>
        <taxon>Sphingomonadales</taxon>
        <taxon>Erythrobacteraceae</taxon>
        <taxon>Croceibacterium</taxon>
    </lineage>
</organism>
<accession>A0A6I4SY90</accession>
<dbReference type="PANTHER" id="PTHR12126">
    <property type="entry name" value="NADH-UBIQUINONE OXIDOREDUCTASE 39 KDA SUBUNIT-RELATED"/>
    <property type="match status" value="1"/>
</dbReference>
<evidence type="ECO:0000259" key="2">
    <source>
        <dbReference type="Pfam" id="PF13460"/>
    </source>
</evidence>
<gene>
    <name evidence="3" type="ORF">GRI89_12345</name>
</gene>
<keyword evidence="1" id="KW-1133">Transmembrane helix</keyword>
<dbReference type="Proteomes" id="UP000433652">
    <property type="component" value="Unassembled WGS sequence"/>
</dbReference>
<dbReference type="PANTHER" id="PTHR12126:SF11">
    <property type="entry name" value="NADH DEHYDROGENASE [UBIQUINONE] 1 ALPHA SUBCOMPLEX SUBUNIT 9, MITOCHONDRIAL"/>
    <property type="match status" value="1"/>
</dbReference>
<dbReference type="SUPFAM" id="SSF51735">
    <property type="entry name" value="NAD(P)-binding Rossmann-fold domains"/>
    <property type="match status" value="1"/>
</dbReference>
<feature type="transmembrane region" description="Helical" evidence="1">
    <location>
        <begin position="357"/>
        <end position="375"/>
    </location>
</feature>
<dbReference type="EMBL" id="WTYM01000048">
    <property type="protein sequence ID" value="MXO60329.1"/>
    <property type="molecule type" value="Genomic_DNA"/>
</dbReference>
<dbReference type="GO" id="GO:0044877">
    <property type="term" value="F:protein-containing complex binding"/>
    <property type="evidence" value="ECO:0007669"/>
    <property type="project" value="TreeGrafter"/>
</dbReference>
<dbReference type="Pfam" id="PF13460">
    <property type="entry name" value="NAD_binding_10"/>
    <property type="match status" value="1"/>
</dbReference>
<keyword evidence="1" id="KW-0812">Transmembrane</keyword>
<feature type="transmembrane region" description="Helical" evidence="1">
    <location>
        <begin position="412"/>
        <end position="429"/>
    </location>
</feature>
<name>A0A6I4SY90_9SPHN</name>
<keyword evidence="1" id="KW-0472">Membrane</keyword>
<proteinExistence type="predicted"/>
<evidence type="ECO:0000313" key="4">
    <source>
        <dbReference type="Proteomes" id="UP000433652"/>
    </source>
</evidence>
<dbReference type="InterPro" id="IPR016040">
    <property type="entry name" value="NAD(P)-bd_dom"/>
</dbReference>
<protein>
    <submittedName>
        <fullName evidence="3">NAD(P)H-binding protein</fullName>
    </submittedName>
</protein>
<dbReference type="Pfam" id="PF13781">
    <property type="entry name" value="DoxX_3"/>
    <property type="match status" value="1"/>
</dbReference>
<evidence type="ECO:0000256" key="1">
    <source>
        <dbReference type="SAM" id="Phobius"/>
    </source>
</evidence>
<dbReference type="RefSeq" id="WP_159795980.1">
    <property type="nucleotide sequence ID" value="NZ_WTYM01000048.1"/>
</dbReference>
<dbReference type="InterPro" id="IPR025695">
    <property type="entry name" value="DoxX-like"/>
</dbReference>
<dbReference type="InterPro" id="IPR051207">
    <property type="entry name" value="ComplexI_NDUFA9_subunit"/>
</dbReference>
<feature type="domain" description="NAD(P)-binding" evidence="2">
    <location>
        <begin position="7"/>
        <end position="148"/>
    </location>
</feature>
<dbReference type="OrthoDB" id="9801056at2"/>
<reference evidence="3 4" key="1">
    <citation type="submission" date="2019-12" db="EMBL/GenBank/DDBJ databases">
        <title>Genomic-based taxomic classification of the family Erythrobacteraceae.</title>
        <authorList>
            <person name="Xu L."/>
        </authorList>
    </citation>
    <scope>NUCLEOTIDE SEQUENCE [LARGE SCALE GENOMIC DNA]</scope>
    <source>
        <strain evidence="3 4">MCCC 1K01500</strain>
    </source>
</reference>
<dbReference type="AlphaFoldDB" id="A0A6I4SY90"/>
<dbReference type="InterPro" id="IPR036291">
    <property type="entry name" value="NAD(P)-bd_dom_sf"/>
</dbReference>
<sequence length="432" mass="44737">MKILLVGASGFIGSAIAHALLADGHDIRAVGRDLAYGRRILPAAHWLSCDLRSMTQAADWMPLLEGIEVAINASGALQGGLRDDLVAAQDRAIRALAEACVAAGTAHLVQISAASADEQDSEFMQTKARADAAVAAAGVPCTVLRPGLVIGRNCFGGSELLRSAAAMPLARIELPAAGQVQCVALADVIEAVRRVIADPQGALGRFDLVEREGRSLGEVIACHRRWLGFGPARLTLNLPLALLRPATLAADALGWLGWRSPLRSNSIAALVFGVRGDASQAAALLGREPLSLPAALDALGGAGKADRWHARLALLYPLALAALFVLWLAGGATGLARTDAAASLLVAGGFSERLARAFVLLGSFADLAIAAALLFRPTLRIGLGTGAALALAYGLGAALVRPDLWLDPLGAFVKILPIVVLSLMCLAMGEER</sequence>
<comment type="caution">
    <text evidence="3">The sequence shown here is derived from an EMBL/GenBank/DDBJ whole genome shotgun (WGS) entry which is preliminary data.</text>
</comment>
<feature type="transmembrane region" description="Helical" evidence="1">
    <location>
        <begin position="314"/>
        <end position="336"/>
    </location>
</feature>
<keyword evidence="4" id="KW-1185">Reference proteome</keyword>
<dbReference type="Gene3D" id="3.40.50.720">
    <property type="entry name" value="NAD(P)-binding Rossmann-like Domain"/>
    <property type="match status" value="1"/>
</dbReference>